<dbReference type="PROSITE" id="PS00098">
    <property type="entry name" value="THIOLASE_1"/>
    <property type="match status" value="1"/>
</dbReference>
<comment type="similarity">
    <text evidence="1 7">Belongs to the thiolase-like superfamily. Thiolase family.</text>
</comment>
<sequence>MVISGENFMSDGQDIFIVAGARTAIGSFGGSLSSFRPAELGTIVIREAIERAGISGADVQNVVIGTVVPTQPQDAYVSRVAAVNAGVPIDAPAMNVNRLCGSGLQAIVSAAQAIVLGEHDIAVAGGAESMSNAPHMVLSARNGQKMGNIEMVDAMLGALHDPFENIHMGVTAENVAERCGISREEQDGVAVESHRRAAAAIAAGYFKEQIIPVEIKTRKGVTIFDTDEHVRADASLEGMSGLRPVFKKDGTVTAGNASGINDGAGAVVLASGKAVAEKGLKPLARIIAWGHAGVEPNVMGLGPVKAVPVALARAGLMLDQMDVIESNEAFAAQACGVAKELGFDPAKTNPNGSGISLGHPIGATGAILTIKAAYELKRTGGRYALITMCIGGGQGIAMVIEAVA</sequence>
<dbReference type="InterPro" id="IPR020616">
    <property type="entry name" value="Thiolase_N"/>
</dbReference>
<dbReference type="PROSITE" id="PS00099">
    <property type="entry name" value="THIOLASE_3"/>
    <property type="match status" value="1"/>
</dbReference>
<dbReference type="InterPro" id="IPR020617">
    <property type="entry name" value="Thiolase_C"/>
</dbReference>
<evidence type="ECO:0000256" key="5">
    <source>
        <dbReference type="ARBA" id="ARBA00037924"/>
    </source>
</evidence>
<keyword evidence="4 7" id="KW-0012">Acyltransferase</keyword>
<feature type="active site" description="Acyl-thioester intermediate" evidence="6">
    <location>
        <position position="100"/>
    </location>
</feature>
<dbReference type="CDD" id="cd00751">
    <property type="entry name" value="thiolase"/>
    <property type="match status" value="1"/>
</dbReference>
<dbReference type="eggNOG" id="COG0183">
    <property type="taxonomic scope" value="Bacteria"/>
</dbReference>
<dbReference type="Pfam" id="PF02803">
    <property type="entry name" value="Thiolase_C"/>
    <property type="match status" value="1"/>
</dbReference>
<dbReference type="InterPro" id="IPR020615">
    <property type="entry name" value="Thiolase_acyl_enz_int_AS"/>
</dbReference>
<dbReference type="GO" id="GO:0003985">
    <property type="term" value="F:acetyl-CoA C-acetyltransferase activity"/>
    <property type="evidence" value="ECO:0007669"/>
    <property type="project" value="TreeGrafter"/>
</dbReference>
<keyword evidence="2 7" id="KW-0808">Transferase</keyword>
<dbReference type="Pfam" id="PF00108">
    <property type="entry name" value="Thiolase_N"/>
    <property type="match status" value="1"/>
</dbReference>
<evidence type="ECO:0000313" key="10">
    <source>
        <dbReference type="EMBL" id="EQB15692.1"/>
    </source>
</evidence>
<dbReference type="InterPro" id="IPR002155">
    <property type="entry name" value="Thiolase"/>
</dbReference>
<feature type="active site" description="Proton acceptor" evidence="6">
    <location>
        <position position="389"/>
    </location>
</feature>
<keyword evidence="3" id="KW-0583">PHB biosynthesis</keyword>
<evidence type="ECO:0000256" key="2">
    <source>
        <dbReference type="ARBA" id="ARBA00022679"/>
    </source>
</evidence>
<evidence type="ECO:0000256" key="3">
    <source>
        <dbReference type="ARBA" id="ARBA00022752"/>
    </source>
</evidence>
<comment type="pathway">
    <text evidence="5">Metabolic intermediate biosynthesis; (R)-mevalonate biosynthesis; (R)-mevalonate from acetyl-CoA: step 1/3.</text>
</comment>
<dbReference type="AlphaFoldDB" id="T0HRJ7"/>
<evidence type="ECO:0000259" key="8">
    <source>
        <dbReference type="Pfam" id="PF00108"/>
    </source>
</evidence>
<proteinExistence type="inferred from homology"/>
<protein>
    <submittedName>
        <fullName evidence="10">3-ketoacyl-CoA thiolase</fullName>
    </submittedName>
</protein>
<accession>T0HRJ7</accession>
<dbReference type="InterPro" id="IPR020610">
    <property type="entry name" value="Thiolase_AS"/>
</dbReference>
<feature type="active site" description="Proton acceptor" evidence="6">
    <location>
        <position position="359"/>
    </location>
</feature>
<dbReference type="PANTHER" id="PTHR18919">
    <property type="entry name" value="ACETYL-COA C-ACYLTRANSFERASE"/>
    <property type="match status" value="1"/>
</dbReference>
<dbReference type="FunFam" id="3.40.47.10:FF:000010">
    <property type="entry name" value="Acetyl-CoA acetyltransferase (Thiolase)"/>
    <property type="match status" value="1"/>
</dbReference>
<evidence type="ECO:0000313" key="11">
    <source>
        <dbReference type="Proteomes" id="UP000015531"/>
    </source>
</evidence>
<dbReference type="GO" id="GO:0006635">
    <property type="term" value="P:fatty acid beta-oxidation"/>
    <property type="evidence" value="ECO:0007669"/>
    <property type="project" value="TreeGrafter"/>
</dbReference>
<feature type="domain" description="Thiolase N-terminal" evidence="8">
    <location>
        <begin position="15"/>
        <end position="271"/>
    </location>
</feature>
<evidence type="ECO:0000256" key="7">
    <source>
        <dbReference type="RuleBase" id="RU003557"/>
    </source>
</evidence>
<dbReference type="Gene3D" id="3.40.47.10">
    <property type="match status" value="2"/>
</dbReference>
<feature type="domain" description="Thiolase C-terminal" evidence="9">
    <location>
        <begin position="280"/>
        <end position="401"/>
    </location>
</feature>
<gene>
    <name evidence="10" type="ORF">RLDS_10475</name>
</gene>
<dbReference type="EMBL" id="ATDP01000082">
    <property type="protein sequence ID" value="EQB15692.1"/>
    <property type="molecule type" value="Genomic_DNA"/>
</dbReference>
<dbReference type="PANTHER" id="PTHR18919:SF107">
    <property type="entry name" value="ACETYL-COA ACETYLTRANSFERASE, CYTOSOLIC"/>
    <property type="match status" value="1"/>
</dbReference>
<dbReference type="Proteomes" id="UP000015531">
    <property type="component" value="Unassembled WGS sequence"/>
</dbReference>
<evidence type="ECO:0000256" key="1">
    <source>
        <dbReference type="ARBA" id="ARBA00010982"/>
    </source>
</evidence>
<evidence type="ECO:0000256" key="4">
    <source>
        <dbReference type="ARBA" id="ARBA00023315"/>
    </source>
</evidence>
<dbReference type="GO" id="GO:0042619">
    <property type="term" value="P:poly-hydroxybutyrate biosynthetic process"/>
    <property type="evidence" value="ECO:0007669"/>
    <property type="project" value="UniProtKB-KW"/>
</dbReference>
<dbReference type="InterPro" id="IPR016039">
    <property type="entry name" value="Thiolase-like"/>
</dbReference>
<dbReference type="NCBIfam" id="TIGR01930">
    <property type="entry name" value="AcCoA-C-Actrans"/>
    <property type="match status" value="1"/>
</dbReference>
<evidence type="ECO:0000256" key="6">
    <source>
        <dbReference type="PIRSR" id="PIRSR000429-1"/>
    </source>
</evidence>
<keyword evidence="11" id="KW-1185">Reference proteome</keyword>
<dbReference type="PIRSF" id="PIRSF000429">
    <property type="entry name" value="Ac-CoA_Ac_transf"/>
    <property type="match status" value="1"/>
</dbReference>
<organism evidence="10 11">
    <name type="scientific">Sphingobium lactosutens DS20</name>
    <dbReference type="NCBI Taxonomy" id="1331060"/>
    <lineage>
        <taxon>Bacteria</taxon>
        <taxon>Pseudomonadati</taxon>
        <taxon>Pseudomonadota</taxon>
        <taxon>Alphaproteobacteria</taxon>
        <taxon>Sphingomonadales</taxon>
        <taxon>Sphingomonadaceae</taxon>
        <taxon>Sphingobium</taxon>
    </lineage>
</organism>
<evidence type="ECO:0000259" key="9">
    <source>
        <dbReference type="Pfam" id="PF02803"/>
    </source>
</evidence>
<dbReference type="NCBIfam" id="NF006552">
    <property type="entry name" value="PRK09051.1"/>
    <property type="match status" value="1"/>
</dbReference>
<dbReference type="PATRIC" id="fig|1331060.3.peg.1999"/>
<comment type="caution">
    <text evidence="10">The sequence shown here is derived from an EMBL/GenBank/DDBJ whole genome shotgun (WGS) entry which is preliminary data.</text>
</comment>
<dbReference type="SUPFAM" id="SSF53901">
    <property type="entry name" value="Thiolase-like"/>
    <property type="match status" value="2"/>
</dbReference>
<reference evidence="10 11" key="1">
    <citation type="journal article" date="2013" name="Genome Announc.">
        <title>Draft Genome Sequence of Sphingobium lactosutens Strain DS20T, Isolated from a Hexachlorocyclohexane Dumpsite.</title>
        <authorList>
            <person name="Kumar R."/>
            <person name="Dwivedi V."/>
            <person name="Negi V."/>
            <person name="Khurana J.P."/>
            <person name="Lal R."/>
        </authorList>
    </citation>
    <scope>NUCLEOTIDE SEQUENCE [LARGE SCALE GENOMIC DNA]</scope>
    <source>
        <strain evidence="10 11">DS20</strain>
    </source>
</reference>
<name>T0HRJ7_9SPHN</name>